<feature type="domain" description="Transferrin-binding protein B C-lobe/N-lobe beta-barrel" evidence="3">
    <location>
        <begin position="20"/>
        <end position="122"/>
    </location>
</feature>
<dbReference type="InterPro" id="IPR001677">
    <property type="entry name" value="TbpB_B_D"/>
</dbReference>
<sequence>LALPVNGAAVIGNATQAANMPTEGSAGYTGDATYRQMGIGNDIEFGSSVFTADFVNKSLEGNLSFAQAGDIALTAGIDGNQFSGSADANNGYATEGGFYGGDAQYLGGVYEGNGAQGTYGAKSDAQTAAEQAAVDAQAQADAAQAAIAEQQAAADTAKAAADKAAADAQRAQAALERAQANLENAGEGGDGGLADALARAEAAETAQAAAEDLAAKAQAAQEAAESAEEAAKAAQKSAEDALVAAQAAADKAIGDAKLEAQAQVDAALAERDQAKAATEAAELARAEAEDKVIEANSARDEAIQAKNEAEQRAQEAEDALKALQELPPAPVNPDAPASSTITGIQSNNMDANGIYKESLRGGVVNNTSASFDVLTTRVGELDTIYITDPLDLTLRNASDKSYKESDFKEHNKTLTVKGTLSTSNIAKNRDLSYTSVYNNFNEDMQIGHVYGVLDSTVDGKLSTVYAQGKSTSAQDMEYMKALSQYNIDNNIDDGKVDYEGVATYMENGNIDGPMIGSSKFNVDFVDQQVDGSLSFSGLEAKKVKAEITGNKFAGNWNGLDTQGSFYGDDANLLGGVYSDSTGKGTYGAEKINAPAPVDPTDPVDPTEPTEPVNPPVPADTKMTGFQSTALSSIEQNVAGTQLDNAIGYVTIRDDASDFTETVVKNGSVVPVDNRQGDNFTSFDTGVVRADMVKPENVEDSLSVSLQKGGEVIVEAGKGGFNPKFKYSAVYQNFDGQMQVGHVYGNFNSLLGDVSRAANVYVQGHLTDQADIDYLKQVNEGKASYTGNATYIENIHLGDTGAFEPAYGTSAFDVDFVHNSVKGELAFDGNFEYMPEGNKIGIEATIDGNTFAGNVNGIDTAGGFYGEDAKFLGGIYQDAAIEGGKGDLPGTGTRFQGTFAAEKQ</sequence>
<dbReference type="Pfam" id="PF01298">
    <property type="entry name" value="TbpB_B_D"/>
    <property type="match status" value="3"/>
</dbReference>
<feature type="domain" description="Transferrin-binding protein B C-lobe/N-lobe beta-barrel" evidence="3">
    <location>
        <begin position="493"/>
        <end position="589"/>
    </location>
</feature>
<evidence type="ECO:0000259" key="3">
    <source>
        <dbReference type="Pfam" id="PF01298"/>
    </source>
</evidence>
<reference evidence="4 5" key="1">
    <citation type="journal article" date="2019" name="PLoS ONE">
        <title>Pup mortality in New Zealand sea lions (Phocarctos hookeri) at Enderby Island, Auckland Islands, 2013-18.</title>
        <authorList>
            <person name="Michael S.A."/>
            <person name="Hayman D.T.S."/>
            <person name="Gray R."/>
            <person name="Zhang J."/>
            <person name="Rogers L."/>
            <person name="Roe W.D."/>
        </authorList>
    </citation>
    <scope>NUCLEOTIDE SEQUENCE [LARGE SCALE GENOMIC DNA]</scope>
    <source>
        <strain evidence="4 5">SM868</strain>
    </source>
</reference>
<dbReference type="EMBL" id="WFKQ01000009">
    <property type="protein sequence ID" value="MUG32967.1"/>
    <property type="molecule type" value="Genomic_DNA"/>
</dbReference>
<comment type="caution">
    <text evidence="4">The sequence shown here is derived from an EMBL/GenBank/DDBJ whole genome shotgun (WGS) entry which is preliminary data.</text>
</comment>
<dbReference type="AlphaFoldDB" id="A0A844M364"/>
<proteinExistence type="predicted"/>
<dbReference type="SUPFAM" id="SSF56925">
    <property type="entry name" value="OMPA-like"/>
    <property type="match status" value="3"/>
</dbReference>
<dbReference type="InterPro" id="IPR011250">
    <property type="entry name" value="OMP/PagP_B-barrel"/>
</dbReference>
<organism evidence="4 5">
    <name type="scientific">Psychrobacter sanguinis</name>
    <dbReference type="NCBI Taxonomy" id="861445"/>
    <lineage>
        <taxon>Bacteria</taxon>
        <taxon>Pseudomonadati</taxon>
        <taxon>Pseudomonadota</taxon>
        <taxon>Gammaproteobacteria</taxon>
        <taxon>Moraxellales</taxon>
        <taxon>Moraxellaceae</taxon>
        <taxon>Psychrobacter</taxon>
    </lineage>
</organism>
<feature type="coiled-coil region" evidence="1">
    <location>
        <begin position="133"/>
        <end position="326"/>
    </location>
</feature>
<name>A0A844M364_9GAMM</name>
<keyword evidence="1" id="KW-0175">Coiled coil</keyword>
<feature type="domain" description="Transferrin-binding protein B C-lobe/N-lobe beta-barrel" evidence="3">
    <location>
        <begin position="779"/>
        <end position="902"/>
    </location>
</feature>
<dbReference type="RefSeq" id="WP_162522633.1">
    <property type="nucleotide sequence ID" value="NZ_WFKQ01000009.1"/>
</dbReference>
<dbReference type="Gene3D" id="2.40.160.90">
    <property type="match status" value="3"/>
</dbReference>
<evidence type="ECO:0000256" key="2">
    <source>
        <dbReference type="SAM" id="MobiDB-lite"/>
    </source>
</evidence>
<keyword evidence="5" id="KW-1185">Reference proteome</keyword>
<gene>
    <name evidence="4" type="ORF">GB996_09180</name>
</gene>
<dbReference type="Proteomes" id="UP000442109">
    <property type="component" value="Unassembled WGS sequence"/>
</dbReference>
<evidence type="ECO:0000256" key="1">
    <source>
        <dbReference type="SAM" id="Coils"/>
    </source>
</evidence>
<evidence type="ECO:0000313" key="4">
    <source>
        <dbReference type="EMBL" id="MUG32967.1"/>
    </source>
</evidence>
<evidence type="ECO:0000313" key="5">
    <source>
        <dbReference type="Proteomes" id="UP000442109"/>
    </source>
</evidence>
<protein>
    <recommendedName>
        <fullName evidence="3">Transferrin-binding protein B C-lobe/N-lobe beta-barrel domain-containing protein</fullName>
    </recommendedName>
</protein>
<feature type="compositionally biased region" description="Polar residues" evidence="2">
    <location>
        <begin position="337"/>
        <end position="347"/>
    </location>
</feature>
<feature type="region of interest" description="Disordered" evidence="2">
    <location>
        <begin position="590"/>
        <end position="617"/>
    </location>
</feature>
<accession>A0A844M364</accession>
<feature type="region of interest" description="Disordered" evidence="2">
    <location>
        <begin position="326"/>
        <end position="347"/>
    </location>
</feature>
<feature type="non-terminal residue" evidence="4">
    <location>
        <position position="1"/>
    </location>
</feature>